<dbReference type="Proteomes" id="UP001187531">
    <property type="component" value="Unassembled WGS sequence"/>
</dbReference>
<dbReference type="GO" id="GO:0005658">
    <property type="term" value="C:alpha DNA polymerase:primase complex"/>
    <property type="evidence" value="ECO:0007669"/>
    <property type="project" value="TreeGrafter"/>
</dbReference>
<name>A0AA88LJZ0_ARTSF</name>
<dbReference type="GO" id="GO:0006269">
    <property type="term" value="P:DNA replication, synthesis of primer"/>
    <property type="evidence" value="ECO:0007669"/>
    <property type="project" value="UniProtKB-KW"/>
</dbReference>
<dbReference type="InterPro" id="IPR007238">
    <property type="entry name" value="DNA_primase_lsu_euk/arc"/>
</dbReference>
<dbReference type="Pfam" id="PF26466">
    <property type="entry name" value="DNA_primase_lrg_N"/>
    <property type="match status" value="1"/>
</dbReference>
<comment type="caution">
    <text evidence="1">The sequence shown here is derived from an EMBL/GenBank/DDBJ whole genome shotgun (WGS) entry which is preliminary data.</text>
</comment>
<accession>A0AA88LJZ0</accession>
<dbReference type="GO" id="GO:0051539">
    <property type="term" value="F:4 iron, 4 sulfur cluster binding"/>
    <property type="evidence" value="ECO:0007669"/>
    <property type="project" value="UniProtKB-KW"/>
</dbReference>
<gene>
    <name evidence="1" type="ORF">QYM36_001232</name>
</gene>
<dbReference type="AlphaFoldDB" id="A0AA88LJZ0"/>
<keyword evidence="2" id="KW-1185">Reference proteome</keyword>
<organism evidence="1 2">
    <name type="scientific">Artemia franciscana</name>
    <name type="common">Brine shrimp</name>
    <name type="synonym">Artemia sanfranciscana</name>
    <dbReference type="NCBI Taxonomy" id="6661"/>
    <lineage>
        <taxon>Eukaryota</taxon>
        <taxon>Metazoa</taxon>
        <taxon>Ecdysozoa</taxon>
        <taxon>Arthropoda</taxon>
        <taxon>Crustacea</taxon>
        <taxon>Branchiopoda</taxon>
        <taxon>Anostraca</taxon>
        <taxon>Artemiidae</taxon>
        <taxon>Artemia</taxon>
    </lineage>
</organism>
<dbReference type="GO" id="GO:0006270">
    <property type="term" value="P:DNA replication initiation"/>
    <property type="evidence" value="ECO:0007669"/>
    <property type="project" value="TreeGrafter"/>
</dbReference>
<reference evidence="1" key="1">
    <citation type="submission" date="2023-07" db="EMBL/GenBank/DDBJ databases">
        <title>Chromosome-level genome assembly of Artemia franciscana.</title>
        <authorList>
            <person name="Jo E."/>
        </authorList>
    </citation>
    <scope>NUCLEOTIDE SEQUENCE</scope>
    <source>
        <tissue evidence="1">Whole body</tissue>
    </source>
</reference>
<dbReference type="PANTHER" id="PTHR10537:SF3">
    <property type="entry name" value="DNA PRIMASE LARGE SUBUNIT"/>
    <property type="match status" value="1"/>
</dbReference>
<dbReference type="Gene3D" id="1.20.930.80">
    <property type="match status" value="1"/>
</dbReference>
<dbReference type="PANTHER" id="PTHR10537">
    <property type="entry name" value="DNA PRIMASE LARGE SUBUNIT"/>
    <property type="match status" value="1"/>
</dbReference>
<dbReference type="GO" id="GO:0046872">
    <property type="term" value="F:metal ion binding"/>
    <property type="evidence" value="ECO:0007669"/>
    <property type="project" value="UniProtKB-KW"/>
</dbReference>
<evidence type="ECO:0000313" key="2">
    <source>
        <dbReference type="Proteomes" id="UP001187531"/>
    </source>
</evidence>
<protein>
    <submittedName>
        <fullName evidence="1">Uncharacterized protein</fullName>
    </submittedName>
</protein>
<dbReference type="EMBL" id="JAVRJZ010000003">
    <property type="protein sequence ID" value="KAK2724665.1"/>
    <property type="molecule type" value="Genomic_DNA"/>
</dbReference>
<sequence length="189" mass="22303">MEYSSPHSVTKGVRYLRRKAVNIEKKFYKHGLSFYKDHPDQTILLDDLIKFADERLSVLRSIERVNLGKTSKFSEAWRAQLGDELRKQNLKIYFKVMSGINDEEVQNARERDQLSHFALRLGYSSTEENRRWFVQHETDLFRFRLLEESPSNLKQFLTEQNMKFQQLKKPFSSEIMVGLVPLVAADPTE</sequence>
<proteinExistence type="predicted"/>
<evidence type="ECO:0000313" key="1">
    <source>
        <dbReference type="EMBL" id="KAK2724665.1"/>
    </source>
</evidence>